<gene>
    <name evidence="1" type="ORF">G7K_2459-t1</name>
</gene>
<organism evidence="1 2">
    <name type="scientific">Saitoella complicata (strain BCRC 22490 / CBS 7301 / JCM 7358 / NBRC 10748 / NRRL Y-17804)</name>
    <dbReference type="NCBI Taxonomy" id="698492"/>
    <lineage>
        <taxon>Eukaryota</taxon>
        <taxon>Fungi</taxon>
        <taxon>Dikarya</taxon>
        <taxon>Ascomycota</taxon>
        <taxon>Taphrinomycotina</taxon>
        <taxon>Taphrinomycotina incertae sedis</taxon>
        <taxon>Saitoella</taxon>
    </lineage>
</organism>
<comment type="caution">
    <text evidence="1">The sequence shown here is derived from an EMBL/GenBank/DDBJ whole genome shotgun (WGS) entry which is preliminary data.</text>
</comment>
<dbReference type="AlphaFoldDB" id="A0A0E9NEY1"/>
<keyword evidence="2" id="KW-1185">Reference proteome</keyword>
<reference evidence="1 2" key="1">
    <citation type="journal article" date="2011" name="J. Gen. Appl. Microbiol.">
        <title>Draft genome sequencing of the enigmatic yeast Saitoella complicata.</title>
        <authorList>
            <person name="Nishida H."/>
            <person name="Hamamoto M."/>
            <person name="Sugiyama J."/>
        </authorList>
    </citation>
    <scope>NUCLEOTIDE SEQUENCE [LARGE SCALE GENOMIC DNA]</scope>
    <source>
        <strain evidence="1 2">NRRL Y-17804</strain>
    </source>
</reference>
<reference evidence="1 2" key="3">
    <citation type="journal article" date="2015" name="Genome Announc.">
        <title>Draft Genome Sequence of the Archiascomycetous Yeast Saitoella complicata.</title>
        <authorList>
            <person name="Yamauchi K."/>
            <person name="Kondo S."/>
            <person name="Hamamoto M."/>
            <person name="Takahashi Y."/>
            <person name="Ogura Y."/>
            <person name="Hayashi T."/>
            <person name="Nishida H."/>
        </authorList>
    </citation>
    <scope>NUCLEOTIDE SEQUENCE [LARGE SCALE GENOMIC DNA]</scope>
    <source>
        <strain evidence="1 2">NRRL Y-17804</strain>
    </source>
</reference>
<dbReference type="Proteomes" id="UP000033140">
    <property type="component" value="Unassembled WGS sequence"/>
</dbReference>
<sequence>MPSATSSPVPNSVVTVLTDRESSPVLPLPALLVNAEGTTSRLTQTFIHAQDTTTRMGLGKALKIKAGYDYDGGSTSELVQAEYQAPNGSGPLIGTVVSKDATEAGYIAEELRKWVDNVHGR</sequence>
<evidence type="ECO:0000313" key="2">
    <source>
        <dbReference type="Proteomes" id="UP000033140"/>
    </source>
</evidence>
<evidence type="ECO:0000313" key="1">
    <source>
        <dbReference type="EMBL" id="GAO48281.1"/>
    </source>
</evidence>
<protein>
    <submittedName>
        <fullName evidence="1">Uncharacterized protein</fullName>
    </submittedName>
</protein>
<accession>A0A0E9NEY1</accession>
<reference evidence="1 2" key="2">
    <citation type="journal article" date="2014" name="J. Gen. Appl. Microbiol.">
        <title>The early diverging ascomycetous budding yeast Saitoella complicata has three histone deacetylases belonging to the Clr6, Hos2, and Rpd3 lineages.</title>
        <authorList>
            <person name="Nishida H."/>
            <person name="Matsumoto T."/>
            <person name="Kondo S."/>
            <person name="Hamamoto M."/>
            <person name="Yoshikawa H."/>
        </authorList>
    </citation>
    <scope>NUCLEOTIDE SEQUENCE [LARGE SCALE GENOMIC DNA]</scope>
    <source>
        <strain evidence="1 2">NRRL Y-17804</strain>
    </source>
</reference>
<dbReference type="EMBL" id="BACD03000014">
    <property type="protein sequence ID" value="GAO48281.1"/>
    <property type="molecule type" value="Genomic_DNA"/>
</dbReference>
<name>A0A0E9NEY1_SAICN</name>
<proteinExistence type="predicted"/>